<dbReference type="GO" id="GO:0061817">
    <property type="term" value="P:endoplasmic reticulum-plasma membrane tethering"/>
    <property type="evidence" value="ECO:0007669"/>
    <property type="project" value="InterPro"/>
</dbReference>
<dbReference type="VEuPathDB" id="VectorBase:BGLAX_050861"/>
<dbReference type="Pfam" id="PF17047">
    <property type="entry name" value="SMP_LBD"/>
    <property type="match status" value="1"/>
</dbReference>
<dbReference type="PROSITE" id="PS50004">
    <property type="entry name" value="C2"/>
    <property type="match status" value="3"/>
</dbReference>
<dbReference type="KEGG" id="bgt:106065675"/>
<dbReference type="GO" id="GO:0005544">
    <property type="term" value="F:calcium-dependent phospholipid binding"/>
    <property type="evidence" value="ECO:0007669"/>
    <property type="project" value="TreeGrafter"/>
</dbReference>
<dbReference type="GO" id="GO:0006869">
    <property type="term" value="P:lipid transport"/>
    <property type="evidence" value="ECO:0007669"/>
    <property type="project" value="UniProtKB-KW"/>
</dbReference>
<dbReference type="GO" id="GO:0005509">
    <property type="term" value="F:calcium ion binding"/>
    <property type="evidence" value="ECO:0007669"/>
    <property type="project" value="TreeGrafter"/>
</dbReference>
<dbReference type="GO" id="GO:0035091">
    <property type="term" value="F:phosphatidylinositol binding"/>
    <property type="evidence" value="ECO:0007669"/>
    <property type="project" value="TreeGrafter"/>
</dbReference>
<evidence type="ECO:0000256" key="16">
    <source>
        <dbReference type="SAM" id="Phobius"/>
    </source>
</evidence>
<dbReference type="VEuPathDB" id="VectorBase:BGLB019915"/>
<dbReference type="GO" id="GO:0005886">
    <property type="term" value="C:plasma membrane"/>
    <property type="evidence" value="ECO:0007669"/>
    <property type="project" value="UniProtKB-SubCell"/>
</dbReference>
<dbReference type="CDD" id="cd04030">
    <property type="entry name" value="C2C_KIAA1228"/>
    <property type="match status" value="1"/>
</dbReference>
<dbReference type="CDD" id="cd21670">
    <property type="entry name" value="SMP_ESyt"/>
    <property type="match status" value="1"/>
</dbReference>
<evidence type="ECO:0000256" key="10">
    <source>
        <dbReference type="ARBA" id="ARBA00022837"/>
    </source>
</evidence>
<dbReference type="PROSITE" id="PS51847">
    <property type="entry name" value="SMP"/>
    <property type="match status" value="1"/>
</dbReference>
<keyword evidence="11 16" id="KW-1133">Transmembrane helix</keyword>
<dbReference type="Pfam" id="PF00168">
    <property type="entry name" value="C2"/>
    <property type="match status" value="3"/>
</dbReference>
<dbReference type="Proteomes" id="UP000076420">
    <property type="component" value="Unassembled WGS sequence"/>
</dbReference>
<dbReference type="CDD" id="cd04050">
    <property type="entry name" value="C2B_Synaptotagmin-like"/>
    <property type="match status" value="1"/>
</dbReference>
<reference evidence="19" key="1">
    <citation type="submission" date="2020-05" db="UniProtKB">
        <authorList>
            <consortium name="EnsemblMetazoa"/>
        </authorList>
    </citation>
    <scope>IDENTIFICATION</scope>
    <source>
        <strain evidence="19">BB02</strain>
    </source>
</reference>
<feature type="domain" description="C2" evidence="17">
    <location>
        <begin position="658"/>
        <end position="783"/>
    </location>
</feature>
<feature type="domain" description="C2" evidence="17">
    <location>
        <begin position="272"/>
        <end position="395"/>
    </location>
</feature>
<evidence type="ECO:0000256" key="7">
    <source>
        <dbReference type="ARBA" id="ARBA00022723"/>
    </source>
</evidence>
<feature type="domain" description="C2" evidence="17">
    <location>
        <begin position="421"/>
        <end position="546"/>
    </location>
</feature>
<dbReference type="EnsemblMetazoa" id="BGLB019915-RC">
    <property type="protein sequence ID" value="BGLB019915-PC"/>
    <property type="gene ID" value="BGLB019915"/>
</dbReference>
<dbReference type="PANTHER" id="PTHR45761">
    <property type="entry name" value="EXTENDED SYNAPTOTAGMIN-LIKE PROTEIN 2, ISOFORM C"/>
    <property type="match status" value="1"/>
</dbReference>
<dbReference type="InterPro" id="IPR031468">
    <property type="entry name" value="SMP_LBD"/>
</dbReference>
<dbReference type="SMART" id="SM00239">
    <property type="entry name" value="C2"/>
    <property type="match status" value="3"/>
</dbReference>
<dbReference type="PANTHER" id="PTHR45761:SF1">
    <property type="entry name" value="EXTENDED SYNAPTOTAGMIN-LIKE PROTEIN 2, ISOFORM C"/>
    <property type="match status" value="1"/>
</dbReference>
<organism evidence="19 20">
    <name type="scientific">Biomphalaria glabrata</name>
    <name type="common">Bloodfluke planorb</name>
    <name type="synonym">Freshwater snail</name>
    <dbReference type="NCBI Taxonomy" id="6526"/>
    <lineage>
        <taxon>Eukaryota</taxon>
        <taxon>Metazoa</taxon>
        <taxon>Spiralia</taxon>
        <taxon>Lophotrochozoa</taxon>
        <taxon>Mollusca</taxon>
        <taxon>Gastropoda</taxon>
        <taxon>Heterobranchia</taxon>
        <taxon>Euthyneura</taxon>
        <taxon>Panpulmonata</taxon>
        <taxon>Hygrophila</taxon>
        <taxon>Lymnaeoidea</taxon>
        <taxon>Planorbidae</taxon>
        <taxon>Biomphalaria</taxon>
    </lineage>
</organism>
<keyword evidence="13" id="KW-0446">Lipid-binding</keyword>
<keyword evidence="8" id="KW-0677">Repeat</keyword>
<dbReference type="InterPro" id="IPR000008">
    <property type="entry name" value="C2_dom"/>
</dbReference>
<dbReference type="GO" id="GO:0008429">
    <property type="term" value="F:phosphatidylethanolamine binding"/>
    <property type="evidence" value="ECO:0007669"/>
    <property type="project" value="TreeGrafter"/>
</dbReference>
<dbReference type="Gene3D" id="2.60.40.150">
    <property type="entry name" value="C2 domain"/>
    <property type="match status" value="3"/>
</dbReference>
<proteinExistence type="inferred from homology"/>
<dbReference type="InterPro" id="IPR037749">
    <property type="entry name" value="Ext_Synaptotagmin_C2B"/>
</dbReference>
<feature type="domain" description="SMP-LTD" evidence="18">
    <location>
        <begin position="100"/>
        <end position="277"/>
    </location>
</feature>
<keyword evidence="7" id="KW-0479">Metal-binding</keyword>
<keyword evidence="12" id="KW-0445">Lipid transport</keyword>
<feature type="compositionally biased region" description="Polar residues" evidence="15">
    <location>
        <begin position="607"/>
        <end position="619"/>
    </location>
</feature>
<keyword evidence="4" id="KW-0813">Transport</keyword>
<sequence>MPKRPSRKGPRKAVLEDTLLMTAVTRYFKLAGVVSAVWFVGYFKFSVSWLWLLLVVYIWKERHTKERQYKTAISQQLSTDEKSVILARVEDLPSWVHFPDVERAEWVNKILYQLWPYIGEYVEIILRENVEPAIRSSLPAAFQSFKFSKIDLGDIPPRVGGVKVYSQVKRDEIYMDLEVNYSSDSNIAVSVKGINAGLKDLRLHGILRIVFKPLINSMPLIGGIQVFFLNNPELNFDLTSLANAFDLPGLSDILHSIIQEQIANFMVLPNRYPLQLIQSIDINKLRYPLPQGVIRVKILEAKDLKKADIGFTGKGKSDPYVVIRVGAKEVKTKVISNTVTPVWNQTFEMIVDAADGQLLYLDVFDEDPGSKDDDLGRVNMDLSKLRENSFADEWLPLEEVNQGMIHVQLTWLWLANDPLELDRVLQQVLEQNKEVDDSHVGLLLVFLDSARNLPSKRGKKSLQEPSPQATISVGQQKFDSAIKYNTIEPKWEENYRFLLRNPNYQNLEIELKDSKTKKVIGGKVIKLKELLDAEDMILDQKFHIKTSETDSYLQMRLCLRILTPTANPEWTDDQEEDDLLNTKKTEEIKQNGSSVDDQQLEKVPDTANGTASKPSNNGAVDSKPVKPVVEGDIVPVVSDTQESGMRLRKSTSGTGSHGVGRIQMTFRYSHQKQKLYIVIHKCSNLKPAQGDSKNLADPYVKLYLLPEKSSASKKRTKIMKDNLNPVFDETFDYSVSVQELVKRTLEVSVKNEVGMFSSSETMLGKVRINLASLDVSKAITEWFDLSPENEPKSESFESVV</sequence>
<evidence type="ECO:0000256" key="3">
    <source>
        <dbReference type="ARBA" id="ARBA00005867"/>
    </source>
</evidence>
<dbReference type="OrthoDB" id="1029639at2759"/>
<evidence type="ECO:0000256" key="4">
    <source>
        <dbReference type="ARBA" id="ARBA00022448"/>
    </source>
</evidence>
<dbReference type="InterPro" id="IPR051634">
    <property type="entry name" value="Extended_Synaptotagmin"/>
</dbReference>
<keyword evidence="10" id="KW-0106">Calcium</keyword>
<evidence type="ECO:0000313" key="19">
    <source>
        <dbReference type="EnsemblMetazoa" id="BGLB019915-PC"/>
    </source>
</evidence>
<evidence type="ECO:0000259" key="18">
    <source>
        <dbReference type="PROSITE" id="PS51847"/>
    </source>
</evidence>
<evidence type="ECO:0000256" key="13">
    <source>
        <dbReference type="ARBA" id="ARBA00023121"/>
    </source>
</evidence>
<evidence type="ECO:0000256" key="11">
    <source>
        <dbReference type="ARBA" id="ARBA00022989"/>
    </source>
</evidence>
<evidence type="ECO:0000256" key="14">
    <source>
        <dbReference type="ARBA" id="ARBA00023136"/>
    </source>
</evidence>
<dbReference type="STRING" id="6526.A0A2C9KI33"/>
<evidence type="ECO:0000256" key="1">
    <source>
        <dbReference type="ARBA" id="ARBA00004202"/>
    </source>
</evidence>
<evidence type="ECO:0000256" key="6">
    <source>
        <dbReference type="ARBA" id="ARBA00022692"/>
    </source>
</evidence>
<evidence type="ECO:0000259" key="17">
    <source>
        <dbReference type="PROSITE" id="PS50004"/>
    </source>
</evidence>
<evidence type="ECO:0000256" key="5">
    <source>
        <dbReference type="ARBA" id="ARBA00022475"/>
    </source>
</evidence>
<evidence type="ECO:0000256" key="9">
    <source>
        <dbReference type="ARBA" id="ARBA00022824"/>
    </source>
</evidence>
<comment type="subcellular location">
    <subcellularLocation>
        <location evidence="1">Cell membrane</location>
        <topology evidence="1">Peripheral membrane protein</topology>
    </subcellularLocation>
    <subcellularLocation>
        <location evidence="2">Endoplasmic reticulum membrane</location>
        <topology evidence="2">Multi-pass membrane protein</topology>
    </subcellularLocation>
</comment>
<dbReference type="GO" id="GO:0005789">
    <property type="term" value="C:endoplasmic reticulum membrane"/>
    <property type="evidence" value="ECO:0007669"/>
    <property type="project" value="UniProtKB-SubCell"/>
</dbReference>
<feature type="transmembrane region" description="Helical" evidence="16">
    <location>
        <begin position="36"/>
        <end position="59"/>
    </location>
</feature>
<evidence type="ECO:0000256" key="12">
    <source>
        <dbReference type="ARBA" id="ARBA00023055"/>
    </source>
</evidence>
<dbReference type="InterPro" id="IPR035892">
    <property type="entry name" value="C2_domain_sf"/>
</dbReference>
<keyword evidence="6 16" id="KW-0812">Transmembrane</keyword>
<name>A0A2C9KI33_BIOGL</name>
<dbReference type="AlphaFoldDB" id="A0A2C9KI33"/>
<keyword evidence="9" id="KW-0256">Endoplasmic reticulum</keyword>
<dbReference type="InterPro" id="IPR037752">
    <property type="entry name" value="C2C_KIAA1228"/>
</dbReference>
<gene>
    <name evidence="19" type="primary">106065675</name>
</gene>
<dbReference type="FunFam" id="2.60.40.150:FF:000106">
    <property type="entry name" value="extended synaptotagmin-1 isoform X1"/>
    <property type="match status" value="1"/>
</dbReference>
<feature type="region of interest" description="Disordered" evidence="15">
    <location>
        <begin position="586"/>
        <end position="625"/>
    </location>
</feature>
<dbReference type="FunFam" id="2.60.40.150:FF:000025">
    <property type="entry name" value="Extended synaptotagmin 2"/>
    <property type="match status" value="1"/>
</dbReference>
<keyword evidence="14 16" id="KW-0472">Membrane</keyword>
<dbReference type="InterPro" id="IPR039010">
    <property type="entry name" value="Synaptotagmin_SMP"/>
</dbReference>
<evidence type="ECO:0000256" key="15">
    <source>
        <dbReference type="SAM" id="MobiDB-lite"/>
    </source>
</evidence>
<evidence type="ECO:0000256" key="2">
    <source>
        <dbReference type="ARBA" id="ARBA00004477"/>
    </source>
</evidence>
<dbReference type="SUPFAM" id="SSF49562">
    <property type="entry name" value="C2 domain (Calcium/lipid-binding domain, CaLB)"/>
    <property type="match status" value="3"/>
</dbReference>
<evidence type="ECO:0000313" key="20">
    <source>
        <dbReference type="Proteomes" id="UP000076420"/>
    </source>
</evidence>
<accession>A0A2C9KI33</accession>
<keyword evidence="5" id="KW-1003">Cell membrane</keyword>
<protein>
    <submittedName>
        <fullName evidence="19">Uncharacterized protein</fullName>
    </submittedName>
</protein>
<dbReference type="GO" id="GO:0031210">
    <property type="term" value="F:phosphatidylcholine binding"/>
    <property type="evidence" value="ECO:0007669"/>
    <property type="project" value="TreeGrafter"/>
</dbReference>
<comment type="similarity">
    <text evidence="3">Belongs to the extended synaptotagmin family.</text>
</comment>
<dbReference type="FunFam" id="2.60.40.150:FF:000093">
    <property type="entry name" value="Extended synaptotagmin 3"/>
    <property type="match status" value="1"/>
</dbReference>
<evidence type="ECO:0000256" key="8">
    <source>
        <dbReference type="ARBA" id="ARBA00022737"/>
    </source>
</evidence>